<feature type="transmembrane region" description="Helical" evidence="7">
    <location>
        <begin position="402"/>
        <end position="424"/>
    </location>
</feature>
<dbReference type="EMBL" id="CAADRA010007039">
    <property type="protein sequence ID" value="VFT98637.1"/>
    <property type="molecule type" value="Genomic_DNA"/>
</dbReference>
<dbReference type="InterPro" id="IPR027815">
    <property type="entry name" value="CSC1/OSCA1-like_cyt"/>
</dbReference>
<feature type="domain" description="CSC1/OSCA1-like 7TM region" evidence="8">
    <location>
        <begin position="405"/>
        <end position="682"/>
    </location>
</feature>
<sequence>MSNSTQDIWHVDYTRKRMEQAAQGWSSIGLVFSVNSCMFVVACLLFRYARSSRTSLYFMGSSNSNYYAYPFNVPMASDWKRFVAFLKTSSDMESLHLEVGDEGAFYLTFQVYALTMLLTMSGFAFVVLIPTYVYAATTPLSAFSTMTIRALPDHSPLLWVPVVSCYVFSFIYAIFLNRLGRLCNNKDPTKTNLLCMIPSELSAKTILVDAGAPSSMSQERIFYLLDQLFPGYVAHVAVVYDLTEYKRNHSRRLDKENMIDRLTLLMTKKHNGKLPWLTHLFQVPLSYMSAAPVSQQIQLLQQEIDHLHQAEIISIKQILTNHRGTGRLFVIFKDPKAKSRFVRKIKPRSATHIVARAPKKHHATLRQKIRELSLTSWHLVLAPEPDDLDWHFISYHRAKRTILTAIIYTFLTVFIVLFTSPLAVTSAIATGTYSNTTAQSVNDLVFQTKAWVANLSPVVANLTFSYVPTMILVMINAVLLNVILHAGRMQPKCTDSAKEKSILHYSAVYLIFNTLVVPSFTFVSINSLIQYFIGQGQVLEIFEMLFLNNSGVFFVNYVIQRAFIGSAVVALRLSEAAQMLWKVSRAVTQKEEDAAVEPWKFYTGTQSALQISTLVLIVTFSTVVPVILPFGAFYFFMQHIVDKYSLLYVRPKIKGKGTIAKTSTHASMFVLMIYQYAMGGFFIAKGTAYQITAIAVLVVFTFIIIVWNYIQDKEQLYQAVGKAFTPEQTMLLSPKSSSVDMYRDPVLRLLDATTKMQYERYGSIVLP</sequence>
<proteinExistence type="inferred from homology"/>
<feature type="transmembrane region" description="Helical" evidence="7">
    <location>
        <begin position="666"/>
        <end position="684"/>
    </location>
</feature>
<evidence type="ECO:0000256" key="1">
    <source>
        <dbReference type="ARBA" id="ARBA00004141"/>
    </source>
</evidence>
<evidence type="ECO:0000256" key="6">
    <source>
        <dbReference type="ARBA" id="ARBA00023136"/>
    </source>
</evidence>
<keyword evidence="13" id="KW-1185">Reference proteome</keyword>
<evidence type="ECO:0000259" key="10">
    <source>
        <dbReference type="Pfam" id="PF14703"/>
    </source>
</evidence>
<dbReference type="GO" id="GO:0005227">
    <property type="term" value="F:calcium-activated cation channel activity"/>
    <property type="evidence" value="ECO:0007669"/>
    <property type="project" value="InterPro"/>
</dbReference>
<evidence type="ECO:0000256" key="3">
    <source>
        <dbReference type="ARBA" id="ARBA00022448"/>
    </source>
</evidence>
<feature type="transmembrane region" description="Helical" evidence="7">
    <location>
        <begin position="614"/>
        <end position="637"/>
    </location>
</feature>
<dbReference type="InterPro" id="IPR003864">
    <property type="entry name" value="CSC1/OSCA1-like_7TM"/>
</dbReference>
<dbReference type="PANTHER" id="PTHR13018:SF5">
    <property type="entry name" value="RE44586P"/>
    <property type="match status" value="1"/>
</dbReference>
<dbReference type="InterPro" id="IPR045122">
    <property type="entry name" value="Csc1-like"/>
</dbReference>
<feature type="transmembrane region" description="Helical" evidence="7">
    <location>
        <begin position="111"/>
        <end position="136"/>
    </location>
</feature>
<dbReference type="PANTHER" id="PTHR13018">
    <property type="entry name" value="PROBABLE MEMBRANE PROTEIN DUF221-RELATED"/>
    <property type="match status" value="1"/>
</dbReference>
<organism evidence="12 13">
    <name type="scientific">Aphanomyces stellatus</name>
    <dbReference type="NCBI Taxonomy" id="120398"/>
    <lineage>
        <taxon>Eukaryota</taxon>
        <taxon>Sar</taxon>
        <taxon>Stramenopiles</taxon>
        <taxon>Oomycota</taxon>
        <taxon>Saprolegniomycetes</taxon>
        <taxon>Saprolegniales</taxon>
        <taxon>Verrucalvaceae</taxon>
        <taxon>Aphanomyces</taxon>
    </lineage>
</organism>
<dbReference type="AlphaFoldDB" id="A0A485LNU2"/>
<evidence type="ECO:0000259" key="8">
    <source>
        <dbReference type="Pfam" id="PF02714"/>
    </source>
</evidence>
<name>A0A485LNU2_9STRA</name>
<dbReference type="InterPro" id="IPR032880">
    <property type="entry name" value="CSC1/OSCA1-like_N"/>
</dbReference>
<dbReference type="Proteomes" id="UP000332933">
    <property type="component" value="Unassembled WGS sequence"/>
</dbReference>
<comment type="subcellular location">
    <subcellularLocation>
        <location evidence="1">Membrane</location>
        <topology evidence="1">Multi-pass membrane protein</topology>
    </subcellularLocation>
</comment>
<feature type="domain" description="CSC1/OSCA1-like N-terminal transmembrane" evidence="9">
    <location>
        <begin position="32"/>
        <end position="176"/>
    </location>
</feature>
<dbReference type="OrthoDB" id="1689567at2759"/>
<keyword evidence="5 7" id="KW-1133">Transmembrane helix</keyword>
<feature type="transmembrane region" description="Helical" evidence="7">
    <location>
        <begin position="156"/>
        <end position="176"/>
    </location>
</feature>
<dbReference type="Pfam" id="PF14703">
    <property type="entry name" value="PHM7_cyt"/>
    <property type="match status" value="1"/>
</dbReference>
<feature type="transmembrane region" description="Helical" evidence="7">
    <location>
        <begin position="691"/>
        <end position="710"/>
    </location>
</feature>
<keyword evidence="6 7" id="KW-0472">Membrane</keyword>
<evidence type="ECO:0000256" key="5">
    <source>
        <dbReference type="ARBA" id="ARBA00022989"/>
    </source>
</evidence>
<evidence type="ECO:0000313" key="13">
    <source>
        <dbReference type="Proteomes" id="UP000332933"/>
    </source>
</evidence>
<evidence type="ECO:0000256" key="2">
    <source>
        <dbReference type="ARBA" id="ARBA00007779"/>
    </source>
</evidence>
<comment type="similarity">
    <text evidence="2">Belongs to the CSC1 (TC 1.A.17) family.</text>
</comment>
<evidence type="ECO:0000259" key="9">
    <source>
        <dbReference type="Pfam" id="PF13967"/>
    </source>
</evidence>
<protein>
    <submittedName>
        <fullName evidence="12">Aste57867_21969 protein</fullName>
    </submittedName>
</protein>
<reference evidence="11" key="2">
    <citation type="submission" date="2019-06" db="EMBL/GenBank/DDBJ databases">
        <title>Genomics analysis of Aphanomyces spp. identifies a new class of oomycete effector associated with host adaptation.</title>
        <authorList>
            <person name="Gaulin E."/>
        </authorList>
    </citation>
    <scope>NUCLEOTIDE SEQUENCE</scope>
    <source>
        <strain evidence="11">CBS 578.67</strain>
    </source>
</reference>
<keyword evidence="3" id="KW-0813">Transport</keyword>
<keyword evidence="4 7" id="KW-0812">Transmembrane</keyword>
<evidence type="ECO:0000313" key="12">
    <source>
        <dbReference type="EMBL" id="VFT98637.1"/>
    </source>
</evidence>
<evidence type="ECO:0000256" key="7">
    <source>
        <dbReference type="SAM" id="Phobius"/>
    </source>
</evidence>
<gene>
    <name evidence="12" type="primary">Aste57867_21969</name>
    <name evidence="11" type="ORF">As57867_021900</name>
    <name evidence="12" type="ORF">ASTE57867_21969</name>
</gene>
<feature type="transmembrane region" description="Helical" evidence="7">
    <location>
        <begin position="25"/>
        <end position="49"/>
    </location>
</feature>
<feature type="transmembrane region" description="Helical" evidence="7">
    <location>
        <begin position="507"/>
        <end position="533"/>
    </location>
</feature>
<dbReference type="Pfam" id="PF02714">
    <property type="entry name" value="RSN1_7TM"/>
    <property type="match status" value="1"/>
</dbReference>
<dbReference type="GO" id="GO:0005886">
    <property type="term" value="C:plasma membrane"/>
    <property type="evidence" value="ECO:0007669"/>
    <property type="project" value="TreeGrafter"/>
</dbReference>
<feature type="transmembrane region" description="Helical" evidence="7">
    <location>
        <begin position="464"/>
        <end position="486"/>
    </location>
</feature>
<accession>A0A485LNU2</accession>
<evidence type="ECO:0000256" key="4">
    <source>
        <dbReference type="ARBA" id="ARBA00022692"/>
    </source>
</evidence>
<reference evidence="12 13" key="1">
    <citation type="submission" date="2019-03" db="EMBL/GenBank/DDBJ databases">
        <authorList>
            <person name="Gaulin E."/>
            <person name="Dumas B."/>
        </authorList>
    </citation>
    <scope>NUCLEOTIDE SEQUENCE [LARGE SCALE GENOMIC DNA]</scope>
    <source>
        <strain evidence="12">CBS 568.67</strain>
    </source>
</reference>
<feature type="domain" description="CSC1/OSCA1-like cytosolic" evidence="10">
    <location>
        <begin position="204"/>
        <end position="391"/>
    </location>
</feature>
<dbReference type="EMBL" id="VJMH01007013">
    <property type="protein sequence ID" value="KAF0686183.1"/>
    <property type="molecule type" value="Genomic_DNA"/>
</dbReference>
<evidence type="ECO:0000313" key="11">
    <source>
        <dbReference type="EMBL" id="KAF0686183.1"/>
    </source>
</evidence>
<dbReference type="Pfam" id="PF13967">
    <property type="entry name" value="RSN1_TM"/>
    <property type="match status" value="1"/>
</dbReference>